<gene>
    <name evidence="1" type="ORF">EYF80_007913</name>
</gene>
<dbReference type="Proteomes" id="UP000314294">
    <property type="component" value="Unassembled WGS sequence"/>
</dbReference>
<dbReference type="EMBL" id="SRLO01000044">
    <property type="protein sequence ID" value="TNN81784.1"/>
    <property type="molecule type" value="Genomic_DNA"/>
</dbReference>
<dbReference type="AlphaFoldDB" id="A0A4Z2IW49"/>
<reference evidence="1 2" key="1">
    <citation type="submission" date="2019-03" db="EMBL/GenBank/DDBJ databases">
        <title>First draft genome of Liparis tanakae, snailfish: a comprehensive survey of snailfish specific genes.</title>
        <authorList>
            <person name="Kim W."/>
            <person name="Song I."/>
            <person name="Jeong J.-H."/>
            <person name="Kim D."/>
            <person name="Kim S."/>
            <person name="Ryu S."/>
            <person name="Song J.Y."/>
            <person name="Lee S.K."/>
        </authorList>
    </citation>
    <scope>NUCLEOTIDE SEQUENCE [LARGE SCALE GENOMIC DNA]</scope>
    <source>
        <tissue evidence="1">Muscle</tissue>
    </source>
</reference>
<sequence length="126" mass="14423">MQQQRLGVNMREGGTQVSASALPQGQWLSDAYETRQRRSNLVAHHRSLCYRVDSLFYLALPLCTHRVTERMRDGHARRCNEGPCLRASLGSSWCSSAGVWMQRRIKVLDNNIKDGHEPFNWDVHAS</sequence>
<accession>A0A4Z2IW49</accession>
<protein>
    <submittedName>
        <fullName evidence="1">Uncharacterized protein</fullName>
    </submittedName>
</protein>
<keyword evidence="2" id="KW-1185">Reference proteome</keyword>
<comment type="caution">
    <text evidence="1">The sequence shown here is derived from an EMBL/GenBank/DDBJ whole genome shotgun (WGS) entry which is preliminary data.</text>
</comment>
<evidence type="ECO:0000313" key="1">
    <source>
        <dbReference type="EMBL" id="TNN81784.1"/>
    </source>
</evidence>
<proteinExistence type="predicted"/>
<evidence type="ECO:0000313" key="2">
    <source>
        <dbReference type="Proteomes" id="UP000314294"/>
    </source>
</evidence>
<organism evidence="1 2">
    <name type="scientific">Liparis tanakae</name>
    <name type="common">Tanaka's snailfish</name>
    <dbReference type="NCBI Taxonomy" id="230148"/>
    <lineage>
        <taxon>Eukaryota</taxon>
        <taxon>Metazoa</taxon>
        <taxon>Chordata</taxon>
        <taxon>Craniata</taxon>
        <taxon>Vertebrata</taxon>
        <taxon>Euteleostomi</taxon>
        <taxon>Actinopterygii</taxon>
        <taxon>Neopterygii</taxon>
        <taxon>Teleostei</taxon>
        <taxon>Neoteleostei</taxon>
        <taxon>Acanthomorphata</taxon>
        <taxon>Eupercaria</taxon>
        <taxon>Perciformes</taxon>
        <taxon>Cottioidei</taxon>
        <taxon>Cottales</taxon>
        <taxon>Liparidae</taxon>
        <taxon>Liparis</taxon>
    </lineage>
</organism>
<name>A0A4Z2IW49_9TELE</name>